<evidence type="ECO:0000313" key="2">
    <source>
        <dbReference type="Proteomes" id="UP000326279"/>
    </source>
</evidence>
<reference evidence="1 2" key="1">
    <citation type="submission" date="2019-07" db="EMBL/GenBank/DDBJ databases">
        <authorList>
            <person name="Garlena R.A."/>
            <person name="Russell D.A."/>
            <person name="Pope W.H."/>
            <person name="Jacobs-Sera D."/>
            <person name="Hatfull G.F."/>
        </authorList>
    </citation>
    <scope>NUCLEOTIDE SEQUENCE [LARGE SCALE GENOMIC DNA]</scope>
</reference>
<name>A0A5J6TD81_9CAUD</name>
<dbReference type="EMBL" id="MN234170">
    <property type="protein sequence ID" value="QFG08873.1"/>
    <property type="molecule type" value="Genomic_DNA"/>
</dbReference>
<evidence type="ECO:0000313" key="1">
    <source>
        <dbReference type="EMBL" id="QFG08873.1"/>
    </source>
</evidence>
<proteinExistence type="predicted"/>
<gene>
    <name evidence="1" type="primary">23</name>
    <name evidence="1" type="ORF">PBI_MALAGASYROSE_23</name>
</gene>
<keyword evidence="2" id="KW-1185">Reference proteome</keyword>
<dbReference type="Proteomes" id="UP000326279">
    <property type="component" value="Segment"/>
</dbReference>
<accession>A0A5J6TD81</accession>
<sequence>MTQSPGRFNRGNEALRYQRWETLPPRLRTGAYTRWVYIGPDGSWWDLAGPLAGKQGVTLATELVGAMHMPYEHLLTETAYQMGATYERSNILKRTIKFGAMLGGKGGAAMGLNSHQFDMVHSKWWAAWPIGVPGWLGCHTWMGGWRWIPVMEAGPSETSEKRDPKYAKNNCMTWDMQAVAVRPWYSKRIVMETFTAQEANFTAGHMYDERTIAIANRGPMPQWLKFQATTPPGTKARVWLQDGMLSDQPLKAVPSSTGWFTAEESTVLIDTDEGARTLVASNDPVDNDLYKLMRASKIVEFIFQDLLGDPLGEPLWQRASGLRFTSMIPPRTVANIKVRHSEPGGTVTVMCPQWYTRPY</sequence>
<organism evidence="1 2">
    <name type="scientific">Mycobacterium phage MalagasyRose</name>
    <dbReference type="NCBI Taxonomy" id="2599870"/>
    <lineage>
        <taxon>Viruses</taxon>
        <taxon>Duplodnaviria</taxon>
        <taxon>Heunggongvirae</taxon>
        <taxon>Uroviricota</taxon>
        <taxon>Caudoviricetes</taxon>
        <taxon>Malagasyrosevirus</taxon>
        <taxon>Malagasyrosevirus malagasyrose</taxon>
    </lineage>
</organism>
<protein>
    <submittedName>
        <fullName evidence="1">Minor tail protein</fullName>
    </submittedName>
</protein>
<dbReference type="GeneID" id="80019498"/>
<dbReference type="RefSeq" id="YP_010754895.1">
    <property type="nucleotide sequence ID" value="NC_073465.1"/>
</dbReference>
<dbReference type="KEGG" id="vg:80019498"/>